<evidence type="ECO:0000313" key="4">
    <source>
        <dbReference type="Proteomes" id="UP000313948"/>
    </source>
</evidence>
<dbReference type="PROSITE" id="PS00552">
    <property type="entry name" value="HTH_MERR_1"/>
    <property type="match status" value="1"/>
</dbReference>
<evidence type="ECO:0000256" key="1">
    <source>
        <dbReference type="ARBA" id="ARBA00023125"/>
    </source>
</evidence>
<protein>
    <submittedName>
        <fullName evidence="3">MerR family transcriptional regulator</fullName>
    </submittedName>
</protein>
<organism evidence="3 4">
    <name type="scientific">Georgenia wutianyii</name>
    <dbReference type="NCBI Taxonomy" id="2585135"/>
    <lineage>
        <taxon>Bacteria</taxon>
        <taxon>Bacillati</taxon>
        <taxon>Actinomycetota</taxon>
        <taxon>Actinomycetes</taxon>
        <taxon>Micrococcales</taxon>
        <taxon>Bogoriellaceae</taxon>
        <taxon>Georgenia</taxon>
    </lineage>
</organism>
<dbReference type="SUPFAM" id="SSF48371">
    <property type="entry name" value="ARM repeat"/>
    <property type="match status" value="1"/>
</dbReference>
<dbReference type="InterPro" id="IPR004155">
    <property type="entry name" value="PBS_lyase_HEAT"/>
</dbReference>
<sequence>MLIGEVARRSGVSARMLRHYDRLGLVRPTGRTDGGYREYSEEDVRRVLHVESLRSLGLSLAEVRRALDDPSSTPAGLLAGLVAETERRVAQGEELLARLRRVDATSPGAWDEVLRVLPLLRTLEDPRAGRRQRLALSSAHDLPAEALADAYLGETETNVAGALGWALARAGEGALTALAEGLRSPDPEVRRRAVAGLATVEDDAATDALVTALADPDEDVRDRAALAVGARGGREAVPVLVAMVVDGRLDVEAAETLGLLTAMAVGAEEVVAALVAAARDGAPAVRRRLAQALAELPCPGARRALTALARDEDRSVSLTARAVLHRTAAPG</sequence>
<proteinExistence type="predicted"/>
<dbReference type="SMART" id="SM00567">
    <property type="entry name" value="EZ_HEAT"/>
    <property type="match status" value="5"/>
</dbReference>
<dbReference type="InterPro" id="IPR011989">
    <property type="entry name" value="ARM-like"/>
</dbReference>
<dbReference type="PROSITE" id="PS50937">
    <property type="entry name" value="HTH_MERR_2"/>
    <property type="match status" value="1"/>
</dbReference>
<dbReference type="Pfam" id="PF13646">
    <property type="entry name" value="HEAT_2"/>
    <property type="match status" value="1"/>
</dbReference>
<dbReference type="Pfam" id="PF13411">
    <property type="entry name" value="MerR_1"/>
    <property type="match status" value="1"/>
</dbReference>
<dbReference type="PANTHER" id="PTHR30204:SF93">
    <property type="entry name" value="HTH MERR-TYPE DOMAIN-CONTAINING PROTEIN"/>
    <property type="match status" value="1"/>
</dbReference>
<dbReference type="SMART" id="SM00422">
    <property type="entry name" value="HTH_MERR"/>
    <property type="match status" value="1"/>
</dbReference>
<dbReference type="SUPFAM" id="SSF46955">
    <property type="entry name" value="Putative DNA-binding domain"/>
    <property type="match status" value="1"/>
</dbReference>
<dbReference type="Gene3D" id="1.10.1660.10">
    <property type="match status" value="1"/>
</dbReference>
<dbReference type="EMBL" id="CP040899">
    <property type="protein sequence ID" value="QDB78148.1"/>
    <property type="molecule type" value="Genomic_DNA"/>
</dbReference>
<dbReference type="InterPro" id="IPR016024">
    <property type="entry name" value="ARM-type_fold"/>
</dbReference>
<feature type="domain" description="HTH merR-type" evidence="2">
    <location>
        <begin position="1"/>
        <end position="69"/>
    </location>
</feature>
<name>A0ABX5VK15_9MICO</name>
<keyword evidence="1" id="KW-0238">DNA-binding</keyword>
<reference evidence="3 4" key="1">
    <citation type="submission" date="2019-05" db="EMBL/GenBank/DDBJ databases">
        <title>Georgenia *** sp. nov., and Georgenia *** sp. nov., isolated from the intestinal contents of plateau pika (Ochotona curzoniae) in the Qinghai-Tibet plateau of China.</title>
        <authorList>
            <person name="Tian Z."/>
        </authorList>
    </citation>
    <scope>NUCLEOTIDE SEQUENCE [LARGE SCALE GENOMIC DNA]</scope>
    <source>
        <strain evidence="3 4">Z294</strain>
    </source>
</reference>
<accession>A0ABX5VK15</accession>
<dbReference type="RefSeq" id="WP_139072797.1">
    <property type="nucleotide sequence ID" value="NZ_CP040899.1"/>
</dbReference>
<dbReference type="PRINTS" id="PR00040">
    <property type="entry name" value="HTHMERR"/>
</dbReference>
<dbReference type="Proteomes" id="UP000313948">
    <property type="component" value="Chromosome"/>
</dbReference>
<dbReference type="Gene3D" id="1.25.10.10">
    <property type="entry name" value="Leucine-rich Repeat Variant"/>
    <property type="match status" value="2"/>
</dbReference>
<evidence type="ECO:0000313" key="3">
    <source>
        <dbReference type="EMBL" id="QDB78148.1"/>
    </source>
</evidence>
<dbReference type="InterPro" id="IPR000551">
    <property type="entry name" value="MerR-type_HTH_dom"/>
</dbReference>
<dbReference type="InterPro" id="IPR009061">
    <property type="entry name" value="DNA-bd_dom_put_sf"/>
</dbReference>
<evidence type="ECO:0000259" key="2">
    <source>
        <dbReference type="PROSITE" id="PS50937"/>
    </source>
</evidence>
<dbReference type="PANTHER" id="PTHR30204">
    <property type="entry name" value="REDOX-CYCLING DRUG-SENSING TRANSCRIPTIONAL ACTIVATOR SOXR"/>
    <property type="match status" value="1"/>
</dbReference>
<dbReference type="InterPro" id="IPR047057">
    <property type="entry name" value="MerR_fam"/>
</dbReference>
<gene>
    <name evidence="3" type="ORF">FE251_01245</name>
</gene>
<keyword evidence="4" id="KW-1185">Reference proteome</keyword>